<dbReference type="Pfam" id="PF00550">
    <property type="entry name" value="PP-binding"/>
    <property type="match status" value="1"/>
</dbReference>
<evidence type="ECO:0000256" key="2">
    <source>
        <dbReference type="ARBA" id="ARBA00022553"/>
    </source>
</evidence>
<dbReference type="PROSITE" id="PS50075">
    <property type="entry name" value="CARRIER"/>
    <property type="match status" value="1"/>
</dbReference>
<evidence type="ECO:0000313" key="4">
    <source>
        <dbReference type="EMBL" id="OZM71895.1"/>
    </source>
</evidence>
<sequence length="92" mass="9615">MRMISSSAPGPAGLAAVVEKIWRDVLGVPGGQTEATFFELSGQSITAVLIANRVEEELGVTVDVEELFDDPDLADFIGKVAEAARAAEPEAA</sequence>
<dbReference type="OrthoDB" id="3483265at2"/>
<comment type="caution">
    <text evidence="4">The sequence shown here is derived from an EMBL/GenBank/DDBJ whole genome shotgun (WGS) entry which is preliminary data.</text>
</comment>
<evidence type="ECO:0000256" key="1">
    <source>
        <dbReference type="ARBA" id="ARBA00022450"/>
    </source>
</evidence>
<dbReference type="EMBL" id="NKYE01000010">
    <property type="protein sequence ID" value="OZM71895.1"/>
    <property type="molecule type" value="Genomic_DNA"/>
</dbReference>
<keyword evidence="5" id="KW-1185">Reference proteome</keyword>
<name>A0A263D3G1_9PSEU</name>
<reference evidence="4 5" key="1">
    <citation type="submission" date="2017-07" db="EMBL/GenBank/DDBJ databases">
        <title>Amycolatopsis antarcticus sp. nov., isolated from the surface of an Antarcticus brown macroalga.</title>
        <authorList>
            <person name="Wang J."/>
            <person name="Leiva S."/>
            <person name="Huang J."/>
            <person name="Huang Y."/>
        </authorList>
    </citation>
    <scope>NUCLEOTIDE SEQUENCE [LARGE SCALE GENOMIC DNA]</scope>
    <source>
        <strain evidence="4 5">AU-G6</strain>
    </source>
</reference>
<keyword evidence="1" id="KW-0596">Phosphopantetheine</keyword>
<dbReference type="InParanoid" id="A0A263D3G1"/>
<dbReference type="SMART" id="SM00823">
    <property type="entry name" value="PKS_PP"/>
    <property type="match status" value="1"/>
</dbReference>
<evidence type="ECO:0000259" key="3">
    <source>
        <dbReference type="PROSITE" id="PS50075"/>
    </source>
</evidence>
<accession>A0A263D3G1</accession>
<dbReference type="InterPro" id="IPR009081">
    <property type="entry name" value="PP-bd_ACP"/>
</dbReference>
<dbReference type="InterPro" id="IPR036736">
    <property type="entry name" value="ACP-like_sf"/>
</dbReference>
<dbReference type="Gene3D" id="1.10.1200.10">
    <property type="entry name" value="ACP-like"/>
    <property type="match status" value="1"/>
</dbReference>
<gene>
    <name evidence="4" type="ORF">CFN78_17225</name>
</gene>
<dbReference type="InterPro" id="IPR020806">
    <property type="entry name" value="PKS_PP-bd"/>
</dbReference>
<keyword evidence="2" id="KW-0597">Phosphoprotein</keyword>
<dbReference type="GO" id="GO:0031177">
    <property type="term" value="F:phosphopantetheine binding"/>
    <property type="evidence" value="ECO:0007669"/>
    <property type="project" value="InterPro"/>
</dbReference>
<dbReference type="AlphaFoldDB" id="A0A263D3G1"/>
<dbReference type="Proteomes" id="UP000242444">
    <property type="component" value="Unassembled WGS sequence"/>
</dbReference>
<organism evidence="4 5">
    <name type="scientific">Amycolatopsis antarctica</name>
    <dbReference type="NCBI Taxonomy" id="1854586"/>
    <lineage>
        <taxon>Bacteria</taxon>
        <taxon>Bacillati</taxon>
        <taxon>Actinomycetota</taxon>
        <taxon>Actinomycetes</taxon>
        <taxon>Pseudonocardiales</taxon>
        <taxon>Pseudonocardiaceae</taxon>
        <taxon>Amycolatopsis</taxon>
    </lineage>
</organism>
<protein>
    <submittedName>
        <fullName evidence="4">Phosphopantetheine-binding protein</fullName>
    </submittedName>
</protein>
<feature type="domain" description="Carrier" evidence="3">
    <location>
        <begin position="9"/>
        <end position="84"/>
    </location>
</feature>
<proteinExistence type="predicted"/>
<evidence type="ECO:0000313" key="5">
    <source>
        <dbReference type="Proteomes" id="UP000242444"/>
    </source>
</evidence>
<dbReference type="SUPFAM" id="SSF47336">
    <property type="entry name" value="ACP-like"/>
    <property type="match status" value="1"/>
</dbReference>